<protein>
    <submittedName>
        <fullName evidence="2">Uncharacterized protein</fullName>
    </submittedName>
</protein>
<name>A0A7N0RIU8_KALFE</name>
<proteinExistence type="predicted"/>
<dbReference type="Proteomes" id="UP000594263">
    <property type="component" value="Unplaced"/>
</dbReference>
<dbReference type="EnsemblPlants" id="Kaladp0011s0893.1.v1.1">
    <property type="protein sequence ID" value="Kaladp0011s0893.1.v1.1"/>
    <property type="gene ID" value="Kaladp0011s0893.v1.1"/>
</dbReference>
<evidence type="ECO:0000313" key="3">
    <source>
        <dbReference type="Proteomes" id="UP000594263"/>
    </source>
</evidence>
<sequence>MTTKDVVLMAEKALGLALRRSKADDRRLFGSRFLNRILIEPAIVFLPANLGAERFVPDAFIIFSSARVFFSVDFYPSTNVFFTLVLVVPAKVSRGRQGPLPPPSGAKAVTSQKPNHLDLGDKLLSLRSELAMRRSRSEGTLSAL</sequence>
<reference evidence="2" key="1">
    <citation type="submission" date="2021-01" db="UniProtKB">
        <authorList>
            <consortium name="EnsemblPlants"/>
        </authorList>
    </citation>
    <scope>IDENTIFICATION</scope>
</reference>
<feature type="region of interest" description="Disordered" evidence="1">
    <location>
        <begin position="94"/>
        <end position="113"/>
    </location>
</feature>
<organism evidence="2 3">
    <name type="scientific">Kalanchoe fedtschenkoi</name>
    <name type="common">Lavender scallops</name>
    <name type="synonym">South American air plant</name>
    <dbReference type="NCBI Taxonomy" id="63787"/>
    <lineage>
        <taxon>Eukaryota</taxon>
        <taxon>Viridiplantae</taxon>
        <taxon>Streptophyta</taxon>
        <taxon>Embryophyta</taxon>
        <taxon>Tracheophyta</taxon>
        <taxon>Spermatophyta</taxon>
        <taxon>Magnoliopsida</taxon>
        <taxon>eudicotyledons</taxon>
        <taxon>Gunneridae</taxon>
        <taxon>Pentapetalae</taxon>
        <taxon>Saxifragales</taxon>
        <taxon>Crassulaceae</taxon>
        <taxon>Kalanchoe</taxon>
    </lineage>
</organism>
<evidence type="ECO:0000313" key="2">
    <source>
        <dbReference type="EnsemblPlants" id="Kaladp0011s0893.1.v1.1"/>
    </source>
</evidence>
<keyword evidence="3" id="KW-1185">Reference proteome</keyword>
<dbReference type="AlphaFoldDB" id="A0A7N0RIU8"/>
<dbReference type="Gramene" id="Kaladp0011s0893.1.v1.1">
    <property type="protein sequence ID" value="Kaladp0011s0893.1.v1.1"/>
    <property type="gene ID" value="Kaladp0011s0893.v1.1"/>
</dbReference>
<accession>A0A7N0RIU8</accession>
<evidence type="ECO:0000256" key="1">
    <source>
        <dbReference type="SAM" id="MobiDB-lite"/>
    </source>
</evidence>